<dbReference type="PROSITE" id="PS51257">
    <property type="entry name" value="PROKAR_LIPOPROTEIN"/>
    <property type="match status" value="1"/>
</dbReference>
<reference evidence="2 3" key="1">
    <citation type="submission" date="2024-04" db="EMBL/GenBank/DDBJ databases">
        <title>whole genome sequencing of Lutimonas vermicola strain IMCC1616.</title>
        <authorList>
            <person name="Bae S.S."/>
        </authorList>
    </citation>
    <scope>NUCLEOTIDE SEQUENCE [LARGE SCALE GENOMIC DNA]</scope>
    <source>
        <strain evidence="2 3">IMCC1616</strain>
    </source>
</reference>
<comment type="caution">
    <text evidence="2">The sequence shown here is derived from an EMBL/GenBank/DDBJ whole genome shotgun (WGS) entry which is preliminary data.</text>
</comment>
<evidence type="ECO:0000313" key="2">
    <source>
        <dbReference type="EMBL" id="MEL4454797.1"/>
    </source>
</evidence>
<keyword evidence="1" id="KW-0732">Signal</keyword>
<name>A0ABU9KZQ0_9FLAO</name>
<organism evidence="2 3">
    <name type="scientific">Lutimonas vermicola</name>
    <dbReference type="NCBI Taxonomy" id="414288"/>
    <lineage>
        <taxon>Bacteria</taxon>
        <taxon>Pseudomonadati</taxon>
        <taxon>Bacteroidota</taxon>
        <taxon>Flavobacteriia</taxon>
        <taxon>Flavobacteriales</taxon>
        <taxon>Flavobacteriaceae</taxon>
        <taxon>Lutimonas</taxon>
    </lineage>
</organism>
<sequence length="186" mass="20868">MKNTIKTLSILFFASLLFAACNKQPTVQQYYVEKQENDNFIAIDLPASLLKVGDAASEETKATMATIKKLNVLAFKITESNKEAFKTEYAQVKEILKSDNYNELMRMKHDNINIVINYQGSDDAIDEFILFASDNSKGFALARVLGNKMQPEKIMKMAEDFKNIDKEGAGDALSQLADLFGDIDMD</sequence>
<evidence type="ECO:0000256" key="1">
    <source>
        <dbReference type="SAM" id="SignalP"/>
    </source>
</evidence>
<evidence type="ECO:0000313" key="3">
    <source>
        <dbReference type="Proteomes" id="UP001474120"/>
    </source>
</evidence>
<dbReference type="Proteomes" id="UP001474120">
    <property type="component" value="Unassembled WGS sequence"/>
</dbReference>
<keyword evidence="3" id="KW-1185">Reference proteome</keyword>
<accession>A0ABU9KZQ0</accession>
<feature type="chain" id="PRO_5046276977" evidence="1">
    <location>
        <begin position="20"/>
        <end position="186"/>
    </location>
</feature>
<dbReference type="EMBL" id="JBCDNA010000001">
    <property type="protein sequence ID" value="MEL4454797.1"/>
    <property type="molecule type" value="Genomic_DNA"/>
</dbReference>
<gene>
    <name evidence="2" type="ORF">AABB81_02735</name>
</gene>
<dbReference type="InterPro" id="IPR025348">
    <property type="entry name" value="DUF4252"/>
</dbReference>
<feature type="signal peptide" evidence="1">
    <location>
        <begin position="1"/>
        <end position="19"/>
    </location>
</feature>
<proteinExistence type="predicted"/>
<dbReference type="RefSeq" id="WP_342158433.1">
    <property type="nucleotide sequence ID" value="NZ_JBCDNA010000001.1"/>
</dbReference>
<dbReference type="Pfam" id="PF14060">
    <property type="entry name" value="DUF4252"/>
    <property type="match status" value="1"/>
</dbReference>
<protein>
    <submittedName>
        <fullName evidence="2">DUF4252 domain-containing protein</fullName>
    </submittedName>
</protein>